<evidence type="ECO:0000313" key="5">
    <source>
        <dbReference type="Proteomes" id="UP001412239"/>
    </source>
</evidence>
<dbReference type="PANTHER" id="PTHR10578:SF104">
    <property type="entry name" value="CYTOCHROME B2, MITOCHONDRIAL-RELATED"/>
    <property type="match status" value="1"/>
</dbReference>
<feature type="domain" description="FMN hydroxy acid dehydrogenase" evidence="3">
    <location>
        <begin position="1"/>
        <end position="303"/>
    </location>
</feature>
<dbReference type="PANTHER" id="PTHR10578">
    <property type="entry name" value="S -2-HYDROXY-ACID OXIDASE-RELATED"/>
    <property type="match status" value="1"/>
</dbReference>
<evidence type="ECO:0000259" key="3">
    <source>
        <dbReference type="PROSITE" id="PS51349"/>
    </source>
</evidence>
<dbReference type="SUPFAM" id="SSF51395">
    <property type="entry name" value="FMN-linked oxidoreductases"/>
    <property type="match status" value="1"/>
</dbReference>
<dbReference type="InterPro" id="IPR000262">
    <property type="entry name" value="FMN-dep_DH"/>
</dbReference>
<organism evidence="4 5">
    <name type="scientific">Tuber aestivum</name>
    <name type="common">summer truffle</name>
    <dbReference type="NCBI Taxonomy" id="59557"/>
    <lineage>
        <taxon>Eukaryota</taxon>
        <taxon>Fungi</taxon>
        <taxon>Dikarya</taxon>
        <taxon>Ascomycota</taxon>
        <taxon>Pezizomycotina</taxon>
        <taxon>Pezizomycetes</taxon>
        <taxon>Pezizales</taxon>
        <taxon>Tuberaceae</taxon>
        <taxon>Tuber</taxon>
    </lineage>
</organism>
<dbReference type="Pfam" id="PF01070">
    <property type="entry name" value="FMN_dh"/>
    <property type="match status" value="1"/>
</dbReference>
<dbReference type="InterPro" id="IPR013785">
    <property type="entry name" value="Aldolase_TIM"/>
</dbReference>
<evidence type="ECO:0000256" key="1">
    <source>
        <dbReference type="ARBA" id="ARBA00001917"/>
    </source>
</evidence>
<dbReference type="AlphaFoldDB" id="A0A292PY87"/>
<reference evidence="4" key="1">
    <citation type="submission" date="2015-10" db="EMBL/GenBank/DDBJ databases">
        <authorList>
            <person name="Regsiter A."/>
            <person name="william w."/>
        </authorList>
    </citation>
    <scope>NUCLEOTIDE SEQUENCE</scope>
    <source>
        <strain evidence="4">Montdore</strain>
    </source>
</reference>
<dbReference type="InterPro" id="IPR037396">
    <property type="entry name" value="FMN_HAD"/>
</dbReference>
<dbReference type="PROSITE" id="PS51349">
    <property type="entry name" value="FMN_HYDROXY_ACID_DH_2"/>
    <property type="match status" value="1"/>
</dbReference>
<dbReference type="GO" id="GO:0016491">
    <property type="term" value="F:oxidoreductase activity"/>
    <property type="evidence" value="ECO:0007669"/>
    <property type="project" value="UniProtKB-KW"/>
</dbReference>
<evidence type="ECO:0000256" key="2">
    <source>
        <dbReference type="ARBA" id="ARBA00023002"/>
    </source>
</evidence>
<keyword evidence="5" id="KW-1185">Reference proteome</keyword>
<keyword evidence="2" id="KW-0560">Oxidoreductase</keyword>
<protein>
    <recommendedName>
        <fullName evidence="3">FMN hydroxy acid dehydrogenase domain-containing protein</fullName>
    </recommendedName>
</protein>
<accession>A0A292PY87</accession>
<dbReference type="Gene3D" id="3.20.20.70">
    <property type="entry name" value="Aldolase class I"/>
    <property type="match status" value="1"/>
</dbReference>
<name>A0A292PY87_9PEZI</name>
<gene>
    <name evidence="4" type="ORF">GSTUAT00004480001</name>
</gene>
<proteinExistence type="predicted"/>
<dbReference type="EMBL" id="LN891021">
    <property type="protein sequence ID" value="CUS11463.1"/>
    <property type="molecule type" value="Genomic_DNA"/>
</dbReference>
<comment type="cofactor">
    <cofactor evidence="1">
        <name>FMN</name>
        <dbReference type="ChEBI" id="CHEBI:58210"/>
    </cofactor>
</comment>
<evidence type="ECO:0000313" key="4">
    <source>
        <dbReference type="EMBL" id="CUS11463.1"/>
    </source>
</evidence>
<sequence>MRDVKSADTRTRILGFDDGVTFFIAPTAMQGMVNPDREKAVAKGAGEENVSTNSSHLIVDIVSSGKGPGKHTHFLRLYVNTDRQKTSQLLANVKACGLRAVFVTVETHVSGKREADKRLKVDPPVKSVVGSAISQNDRKGGGMGRLMGLFIDQSLNWEDIPWIESAAGGLLIVLKGVQTAADAKLAAKYGVQGIVLSNHGGRNLDTSPPALFTLLKIHKIYPEVFNSLETEEFEEGQIYSRHCVLVLQRSGSIGRTCACSITGQKALQIFPRVLKDELETTMRMCGVTDLSEVHLLNARKIDALLEDRIEHL</sequence>
<dbReference type="Proteomes" id="UP001412239">
    <property type="component" value="Unassembled WGS sequence"/>
</dbReference>